<feature type="domain" description="EGF-like" evidence="11">
    <location>
        <begin position="475"/>
        <end position="514"/>
    </location>
</feature>
<dbReference type="PROSITE" id="PS00022">
    <property type="entry name" value="EGF_1"/>
    <property type="match status" value="3"/>
</dbReference>
<dbReference type="PROSITE" id="PS01186">
    <property type="entry name" value="EGF_2"/>
    <property type="match status" value="1"/>
</dbReference>
<feature type="compositionally biased region" description="Low complexity" evidence="8">
    <location>
        <begin position="1318"/>
        <end position="1329"/>
    </location>
</feature>
<dbReference type="InterPro" id="IPR000203">
    <property type="entry name" value="GPS"/>
</dbReference>
<feature type="domain" description="EGF-like" evidence="11">
    <location>
        <begin position="556"/>
        <end position="593"/>
    </location>
</feature>
<dbReference type="CDD" id="cd00054">
    <property type="entry name" value="EGF_CA"/>
    <property type="match status" value="3"/>
</dbReference>
<feature type="domain" description="G-protein coupled receptors family 2 profile 2" evidence="13">
    <location>
        <begin position="1059"/>
        <end position="1276"/>
    </location>
</feature>
<evidence type="ECO:0000256" key="4">
    <source>
        <dbReference type="ARBA" id="ARBA00022989"/>
    </source>
</evidence>
<keyword evidence="3 9" id="KW-0812">Transmembrane</keyword>
<feature type="transmembrane region" description="Helical" evidence="9">
    <location>
        <begin position="1175"/>
        <end position="1193"/>
    </location>
</feature>
<dbReference type="PROSITE" id="PS50221">
    <property type="entry name" value="GAIN_B"/>
    <property type="match status" value="1"/>
</dbReference>
<dbReference type="EMBL" id="JACVVK020000076">
    <property type="protein sequence ID" value="KAK7495289.1"/>
    <property type="molecule type" value="Genomic_DNA"/>
</dbReference>
<feature type="disulfide bond" evidence="7">
    <location>
        <begin position="622"/>
        <end position="631"/>
    </location>
</feature>
<dbReference type="InterPro" id="IPR057244">
    <property type="entry name" value="GAIN_B"/>
</dbReference>
<evidence type="ECO:0000256" key="5">
    <source>
        <dbReference type="ARBA" id="ARBA00023136"/>
    </source>
</evidence>
<dbReference type="SMART" id="SM00181">
    <property type="entry name" value="EGF"/>
    <property type="match status" value="4"/>
</dbReference>
<name>A0ABD0L7G9_9CAEN</name>
<feature type="compositionally biased region" description="Basic and acidic residues" evidence="8">
    <location>
        <begin position="1"/>
        <end position="10"/>
    </location>
</feature>
<comment type="subcellular location">
    <subcellularLocation>
        <location evidence="1">Cell membrane</location>
        <topology evidence="1">Multi-pass membrane protein</topology>
    </subcellularLocation>
</comment>
<evidence type="ECO:0000256" key="8">
    <source>
        <dbReference type="SAM" id="MobiDB-lite"/>
    </source>
</evidence>
<evidence type="ECO:0000259" key="12">
    <source>
        <dbReference type="PROSITE" id="PS50221"/>
    </source>
</evidence>
<dbReference type="InterPro" id="IPR017981">
    <property type="entry name" value="GPCR_2-like_7TM"/>
</dbReference>
<reference evidence="14 15" key="1">
    <citation type="journal article" date="2023" name="Sci. Data">
        <title>Genome assembly of the Korean intertidal mud-creeper Batillaria attramentaria.</title>
        <authorList>
            <person name="Patra A.K."/>
            <person name="Ho P.T."/>
            <person name="Jun S."/>
            <person name="Lee S.J."/>
            <person name="Kim Y."/>
            <person name="Won Y.J."/>
        </authorList>
    </citation>
    <scope>NUCLEOTIDE SEQUENCE [LARGE SCALE GENOMIC DNA]</scope>
    <source>
        <strain evidence="14">Wonlab-2016</strain>
    </source>
</reference>
<dbReference type="SMART" id="SM00303">
    <property type="entry name" value="GPS"/>
    <property type="match status" value="1"/>
</dbReference>
<dbReference type="Gene3D" id="2.60.220.50">
    <property type="match status" value="1"/>
</dbReference>
<dbReference type="SMART" id="SM00179">
    <property type="entry name" value="EGF_CA"/>
    <property type="match status" value="3"/>
</dbReference>
<dbReference type="SUPFAM" id="SSF49854">
    <property type="entry name" value="Spermadhesin, CUB domain"/>
    <property type="match status" value="1"/>
</dbReference>
<evidence type="ECO:0000256" key="6">
    <source>
        <dbReference type="ARBA" id="ARBA00023157"/>
    </source>
</evidence>
<keyword evidence="2" id="KW-1003">Cell membrane</keyword>
<dbReference type="InterPro" id="IPR035914">
    <property type="entry name" value="Sperma_CUB_dom_sf"/>
</dbReference>
<dbReference type="CDD" id="cd00041">
    <property type="entry name" value="CUB"/>
    <property type="match status" value="1"/>
</dbReference>
<feature type="disulfide bond" evidence="7">
    <location>
        <begin position="479"/>
        <end position="489"/>
    </location>
</feature>
<evidence type="ECO:0000259" key="10">
    <source>
        <dbReference type="PROSITE" id="PS01180"/>
    </source>
</evidence>
<evidence type="ECO:0000256" key="7">
    <source>
        <dbReference type="PROSITE-ProRule" id="PRU00076"/>
    </source>
</evidence>
<dbReference type="PANTHER" id="PTHR12011:SF471">
    <property type="entry name" value="G-PROTEIN COUPLED RECEPTORS FAMILY 2 PROFILE 2 DOMAIN-CONTAINING PROTEIN"/>
    <property type="match status" value="1"/>
</dbReference>
<keyword evidence="7" id="KW-0245">EGF-like domain</keyword>
<evidence type="ECO:0000256" key="9">
    <source>
        <dbReference type="SAM" id="Phobius"/>
    </source>
</evidence>
<feature type="disulfide bond" evidence="7">
    <location>
        <begin position="525"/>
        <end position="542"/>
    </location>
</feature>
<evidence type="ECO:0000313" key="15">
    <source>
        <dbReference type="Proteomes" id="UP001519460"/>
    </source>
</evidence>
<dbReference type="PROSITE" id="PS01180">
    <property type="entry name" value="CUB"/>
    <property type="match status" value="1"/>
</dbReference>
<dbReference type="InterPro" id="IPR046338">
    <property type="entry name" value="GAIN_dom_sf"/>
</dbReference>
<evidence type="ECO:0000256" key="1">
    <source>
        <dbReference type="ARBA" id="ARBA00004651"/>
    </source>
</evidence>
<evidence type="ECO:0000259" key="13">
    <source>
        <dbReference type="PROSITE" id="PS50261"/>
    </source>
</evidence>
<keyword evidence="15" id="KW-1185">Reference proteome</keyword>
<dbReference type="Gene3D" id="2.60.120.290">
    <property type="entry name" value="Spermadhesin, CUB domain"/>
    <property type="match status" value="1"/>
</dbReference>
<accession>A0ABD0L7G9</accession>
<feature type="disulfide bond" evidence="7">
    <location>
        <begin position="544"/>
        <end position="553"/>
    </location>
</feature>
<gene>
    <name evidence="14" type="ORF">BaRGS_00013471</name>
</gene>
<proteinExistence type="predicted"/>
<feature type="region of interest" description="Disordered" evidence="8">
    <location>
        <begin position="1"/>
        <end position="35"/>
    </location>
</feature>
<keyword evidence="4 9" id="KW-1133">Transmembrane helix</keyword>
<organism evidence="14 15">
    <name type="scientific">Batillaria attramentaria</name>
    <dbReference type="NCBI Taxonomy" id="370345"/>
    <lineage>
        <taxon>Eukaryota</taxon>
        <taxon>Metazoa</taxon>
        <taxon>Spiralia</taxon>
        <taxon>Lophotrochozoa</taxon>
        <taxon>Mollusca</taxon>
        <taxon>Gastropoda</taxon>
        <taxon>Caenogastropoda</taxon>
        <taxon>Sorbeoconcha</taxon>
        <taxon>Cerithioidea</taxon>
        <taxon>Batillariidae</taxon>
        <taxon>Batillaria</taxon>
    </lineage>
</organism>
<keyword evidence="6 7" id="KW-1015">Disulfide bond</keyword>
<evidence type="ECO:0000256" key="3">
    <source>
        <dbReference type="ARBA" id="ARBA00022692"/>
    </source>
</evidence>
<dbReference type="Gene3D" id="2.10.25.10">
    <property type="entry name" value="Laminin"/>
    <property type="match status" value="3"/>
</dbReference>
<protein>
    <submittedName>
        <fullName evidence="14">Uncharacterized protein</fullName>
    </submittedName>
</protein>
<dbReference type="Pfam" id="PF00008">
    <property type="entry name" value="EGF"/>
    <property type="match status" value="1"/>
</dbReference>
<dbReference type="Proteomes" id="UP001519460">
    <property type="component" value="Unassembled WGS sequence"/>
</dbReference>
<dbReference type="Gene3D" id="1.20.1070.10">
    <property type="entry name" value="Rhodopsin 7-helix transmembrane proteins"/>
    <property type="match status" value="1"/>
</dbReference>
<feature type="domain" description="CUB" evidence="10">
    <location>
        <begin position="237"/>
        <end position="362"/>
    </location>
</feature>
<evidence type="ECO:0000313" key="14">
    <source>
        <dbReference type="EMBL" id="KAK7495289.1"/>
    </source>
</evidence>
<dbReference type="Pfam" id="PF01825">
    <property type="entry name" value="GPS"/>
    <property type="match status" value="1"/>
</dbReference>
<dbReference type="PROSITE" id="PS50026">
    <property type="entry name" value="EGF_3"/>
    <property type="match status" value="4"/>
</dbReference>
<dbReference type="PANTHER" id="PTHR12011">
    <property type="entry name" value="ADHESION G-PROTEIN COUPLED RECEPTOR"/>
    <property type="match status" value="1"/>
</dbReference>
<dbReference type="Pfam" id="PF00002">
    <property type="entry name" value="7tm_2"/>
    <property type="match status" value="2"/>
</dbReference>
<dbReference type="InterPro" id="IPR001881">
    <property type="entry name" value="EGF-like_Ca-bd_dom"/>
</dbReference>
<comment type="caution">
    <text evidence="14">The sequence shown here is derived from an EMBL/GenBank/DDBJ whole genome shotgun (WGS) entry which is preliminary data.</text>
</comment>
<evidence type="ECO:0000259" key="11">
    <source>
        <dbReference type="PROSITE" id="PS50026"/>
    </source>
</evidence>
<dbReference type="Pfam" id="PF00431">
    <property type="entry name" value="CUB"/>
    <property type="match status" value="1"/>
</dbReference>
<dbReference type="InterPro" id="IPR000832">
    <property type="entry name" value="GPCR_2_secretin-like"/>
</dbReference>
<feature type="domain" description="EGF-like" evidence="11">
    <location>
        <begin position="595"/>
        <end position="632"/>
    </location>
</feature>
<feature type="region of interest" description="Disordered" evidence="8">
    <location>
        <begin position="1299"/>
        <end position="1329"/>
    </location>
</feature>
<feature type="disulfide bond" evidence="7">
    <location>
        <begin position="504"/>
        <end position="513"/>
    </location>
</feature>
<dbReference type="InterPro" id="IPR000742">
    <property type="entry name" value="EGF"/>
</dbReference>
<dbReference type="InterPro" id="IPR000859">
    <property type="entry name" value="CUB_dom"/>
</dbReference>
<feature type="domain" description="EGF-like" evidence="11">
    <location>
        <begin position="516"/>
        <end position="554"/>
    </location>
</feature>
<feature type="domain" description="GAIN-B" evidence="12">
    <location>
        <begin position="876"/>
        <end position="1077"/>
    </location>
</feature>
<dbReference type="SUPFAM" id="SSF57196">
    <property type="entry name" value="EGF/Laminin"/>
    <property type="match status" value="1"/>
</dbReference>
<evidence type="ECO:0000256" key="2">
    <source>
        <dbReference type="ARBA" id="ARBA00022475"/>
    </source>
</evidence>
<sequence>MSKHGDDLIVRPETQPALVHRSSLPRTTASLPGPPTNCRLVSFTQDHHQTVHWSASHRTTIKLYTGQLHTGPPSTCTLVSFTQGHQQTVHWSASHRTTIKLYTGQLHTGPPSNCTLVSFTQDHHQTVHWSASHRATNKLYTGQLHTGPPSNCTLVSFTKHHHQTVVYTGQLHTGPPTNCRHYICASCVPAGVLHHVIFRRSITWSLPFTCDCPFVMLTVLFFLFLPSLEGAYGACELGDDIIKMTSWSGSVSSPGQARGMYPSDQTCVWEITVSKGSRVNLTFDTFHLEEGYFQNTAPQKDQPKVCPGDVVKITDEDTVLFSSCGEDGAGQTFISSGNFMSITFVSDEATEKSGFTATYQGLCEKNVTVNDTLESPGFPESPPVGVTCTWTVTSQLGAIIYVRPEEATRQDPLPDCSESPVRWETVNEGQGERRKEKPLCRNDSAIVTRSDVILTYDPQSSGVPWIGQLKAEFTTSNNCSQFCHNTDDCLAPRTMDVGDYRCLCPPQYSGFNCEIYTDPCTHNDCSGVGQCITSSDGQSGTCQCESQYTGSTCETRIDPCVNFTCLNGGRCVSEGVDKARCECREGFLLPDCRTPPNPCLSAPCQNGATCTARGQRDFVCTCSSDYTGARCTIQAGNAERNCMRDDQSPTGGLWRRPDLSECISPLLLQLSRDSKALREAGVEEEVLYNISRRLANVTSVLKGGGNPNATLYPGDLLIASDILSDISVGVVNARTLGDDTSQRHMVHSLNTRHMAHRLNTRHIAHRLNTRHMAHRLNTRHMARRLNTRHMAHRFSTRHMDFTSSVDHILYPTTLDVWKNARVQLVESKVTSLLTSSQSFSSSMVKRHLGPVAMSQERQPSASPISVSFRAAGDYVDLLVIEWTDNGGNDSLSPAFKTSPGQGDSTLTLPRDLLTIARADGSNRSVRLYTGRFTSVAPLLSLKEYRYTRNNDMNITKIVNSDVISAEVLGLPKTAFSRLVHPVRLTFRLTAFCQTRLVTFRLTVGILPNTPGFVPTQDPKTRPELKKLCVFMNMTTSDREQRWLDDGCFTETFNESHVTCLCYHLTNFAVLLDVFDNTAEFDAANSAALSYISYIGGSLSILACLVVVIVFQYFRLSSDRVRIHEQLAVSIIAVQILFLIGVGRTAADDNTPVGLHIYVLLVKVFKRGSHLKKYCAIGWGVPFIVVGISVGVFYDKYGDGDLCWLNHELLLVCFVPTVCLVIIINTVILILVLRVMLRSLHSTAKANTENQSSIRMSLKASAVLLPLLGLTWTLGFLAVDTDGSKVHNAYERRYRQRKRAMSSVENTTRKSSEVSTYLTDGSPTGKSTTKTTLSDMSVLHRRSTVPHGRLLLFDGHHHNPYDPTHPTFDPTQPVTFDSTHSEFDHGLPAFSTGRDVSFDANTATFDDIQASDTDRIWRRSSLGHESSLPSLPPSFTLQRSASSPITNMAAVSQSQDAILSPDLALFVDSMHDVLDGPSRTSVHFT</sequence>
<dbReference type="SMART" id="SM00042">
    <property type="entry name" value="CUB"/>
    <property type="match status" value="1"/>
</dbReference>
<feature type="transmembrane region" description="Helical" evidence="9">
    <location>
        <begin position="1090"/>
        <end position="1113"/>
    </location>
</feature>
<feature type="transmembrane region" description="Helical" evidence="9">
    <location>
        <begin position="1208"/>
        <end position="1236"/>
    </location>
</feature>
<feature type="transmembrane region" description="Helical" evidence="9">
    <location>
        <begin position="1257"/>
        <end position="1278"/>
    </location>
</feature>
<keyword evidence="5 9" id="KW-0472">Membrane</keyword>
<comment type="caution">
    <text evidence="7">Lacks conserved residue(s) required for the propagation of feature annotation.</text>
</comment>
<dbReference type="GO" id="GO:0005886">
    <property type="term" value="C:plasma membrane"/>
    <property type="evidence" value="ECO:0007669"/>
    <property type="project" value="UniProtKB-SubCell"/>
</dbReference>
<dbReference type="PROSITE" id="PS50261">
    <property type="entry name" value="G_PROTEIN_RECEP_F2_4"/>
    <property type="match status" value="1"/>
</dbReference>
<dbReference type="PRINTS" id="PR00249">
    <property type="entry name" value="GPCRSECRETIN"/>
</dbReference>
<feature type="disulfide bond" evidence="7">
    <location>
        <begin position="583"/>
        <end position="592"/>
    </location>
</feature>